<evidence type="ECO:0000256" key="5">
    <source>
        <dbReference type="ARBA" id="ARBA00022787"/>
    </source>
</evidence>
<evidence type="ECO:0000256" key="10">
    <source>
        <dbReference type="RuleBase" id="RU000488"/>
    </source>
</evidence>
<evidence type="ECO:0000313" key="13">
    <source>
        <dbReference type="Proteomes" id="UP001107558"/>
    </source>
</evidence>
<evidence type="ECO:0000256" key="4">
    <source>
        <dbReference type="ARBA" id="ARBA00022737"/>
    </source>
</evidence>
<keyword evidence="3 9" id="KW-0812">Transmembrane</keyword>
<feature type="transmembrane region" description="Helical" evidence="11">
    <location>
        <begin position="201"/>
        <end position="222"/>
    </location>
</feature>
<evidence type="ECO:0000256" key="2">
    <source>
        <dbReference type="ARBA" id="ARBA00006375"/>
    </source>
</evidence>
<dbReference type="InterPro" id="IPR018108">
    <property type="entry name" value="MCP_transmembrane"/>
</dbReference>
<reference evidence="12" key="1">
    <citation type="submission" date="2021-03" db="EMBL/GenBank/DDBJ databases">
        <title>Chromosome level genome of the anhydrobiotic midge Polypedilum vanderplanki.</title>
        <authorList>
            <person name="Yoshida Y."/>
            <person name="Kikawada T."/>
            <person name="Gusev O."/>
        </authorList>
    </citation>
    <scope>NUCLEOTIDE SEQUENCE</scope>
    <source>
        <strain evidence="12">NIAS01</strain>
        <tissue evidence="12">Whole body or cell culture</tissue>
    </source>
</reference>
<dbReference type="GO" id="GO:0005741">
    <property type="term" value="C:mitochondrial outer membrane"/>
    <property type="evidence" value="ECO:0007669"/>
    <property type="project" value="UniProtKB-SubCell"/>
</dbReference>
<dbReference type="Proteomes" id="UP001107558">
    <property type="component" value="Chromosome 2"/>
</dbReference>
<keyword evidence="13" id="KW-1185">Reference proteome</keyword>
<keyword evidence="6 11" id="KW-1133">Transmembrane helix</keyword>
<evidence type="ECO:0000256" key="6">
    <source>
        <dbReference type="ARBA" id="ARBA00022989"/>
    </source>
</evidence>
<name>A0A9J6BXS6_POLVA</name>
<evidence type="ECO:0000256" key="8">
    <source>
        <dbReference type="ARBA" id="ARBA00023136"/>
    </source>
</evidence>
<accession>A0A9J6BXS6</accession>
<evidence type="ECO:0000256" key="7">
    <source>
        <dbReference type="ARBA" id="ARBA00023128"/>
    </source>
</evidence>
<dbReference type="InterPro" id="IPR023395">
    <property type="entry name" value="MCP_dom_sf"/>
</dbReference>
<dbReference type="AlphaFoldDB" id="A0A9J6BXS6"/>
<evidence type="ECO:0000256" key="11">
    <source>
        <dbReference type="SAM" id="Phobius"/>
    </source>
</evidence>
<keyword evidence="10" id="KW-0813">Transport</keyword>
<evidence type="ECO:0008006" key="14">
    <source>
        <dbReference type="Google" id="ProtNLM"/>
    </source>
</evidence>
<keyword evidence="5" id="KW-1000">Mitochondrion outer membrane</keyword>
<dbReference type="Pfam" id="PF00153">
    <property type="entry name" value="Mito_carr"/>
    <property type="match status" value="1"/>
</dbReference>
<feature type="repeat" description="Solcar" evidence="9">
    <location>
        <begin position="25"/>
        <end position="120"/>
    </location>
</feature>
<dbReference type="PROSITE" id="PS50920">
    <property type="entry name" value="SOLCAR"/>
    <property type="match status" value="2"/>
</dbReference>
<dbReference type="PANTHER" id="PTHR10780">
    <property type="entry name" value="MITOCHONDRIAL CARRIER HOMOLOG"/>
    <property type="match status" value="1"/>
</dbReference>
<dbReference type="PANTHER" id="PTHR10780:SF18">
    <property type="entry name" value="LD43650P"/>
    <property type="match status" value="1"/>
</dbReference>
<comment type="subcellular location">
    <subcellularLocation>
        <location evidence="1">Mitochondrion outer membrane</location>
        <topology evidence="1">Multi-pass membrane protein</topology>
    </subcellularLocation>
</comment>
<evidence type="ECO:0000256" key="1">
    <source>
        <dbReference type="ARBA" id="ARBA00004374"/>
    </source>
</evidence>
<dbReference type="OrthoDB" id="10253709at2759"/>
<proteinExistence type="inferred from homology"/>
<dbReference type="Gene3D" id="1.50.40.10">
    <property type="entry name" value="Mitochondrial carrier domain"/>
    <property type="match status" value="1"/>
</dbReference>
<feature type="repeat" description="Solcar" evidence="9">
    <location>
        <begin position="145"/>
        <end position="226"/>
    </location>
</feature>
<feature type="transmembrane region" description="Helical" evidence="11">
    <location>
        <begin position="147"/>
        <end position="169"/>
    </location>
</feature>
<sequence>MAVVTDIDRKLEISTEIPDDKENVNEWIRFGLKLAVQSALHPLEYSKILIQIGFEPINPRPTTTLFGKPALGLPNVFQYVGHIRKVDGLIGCYRGLSPKILGSILSSTFSEKVADKLGMARVDDEEKENINEEEYYERYQVKLKRDIVIHTAGAIIASPFHVISVRMMAQFIGRETKYSTIFGSIAEIYKDEGIWGFFSGLIPRLIFDLSCVIVASTATYLVGRHFIREKEGRMYFGSLSSFVCSSMFYPMNVVSTCMTVNGTGLIAAKGFSYESWRHCYDSLKMSGDHKRGSSLFFRYVKTPNIIAKTIN</sequence>
<keyword evidence="8 9" id="KW-0472">Membrane</keyword>
<keyword evidence="4" id="KW-0677">Repeat</keyword>
<evidence type="ECO:0000313" key="12">
    <source>
        <dbReference type="EMBL" id="KAG5674700.1"/>
    </source>
</evidence>
<dbReference type="SUPFAM" id="SSF103506">
    <property type="entry name" value="Mitochondrial carrier"/>
    <property type="match status" value="1"/>
</dbReference>
<protein>
    <recommendedName>
        <fullName evidence="14">Mitochondrial carrier protein</fullName>
    </recommendedName>
</protein>
<dbReference type="EMBL" id="JADBJN010000002">
    <property type="protein sequence ID" value="KAG5674700.1"/>
    <property type="molecule type" value="Genomic_DNA"/>
</dbReference>
<comment type="similarity">
    <text evidence="2 10">Belongs to the mitochondrial carrier (TC 2.A.29) family.</text>
</comment>
<organism evidence="12 13">
    <name type="scientific">Polypedilum vanderplanki</name>
    <name type="common">Sleeping chironomid midge</name>
    <dbReference type="NCBI Taxonomy" id="319348"/>
    <lineage>
        <taxon>Eukaryota</taxon>
        <taxon>Metazoa</taxon>
        <taxon>Ecdysozoa</taxon>
        <taxon>Arthropoda</taxon>
        <taxon>Hexapoda</taxon>
        <taxon>Insecta</taxon>
        <taxon>Pterygota</taxon>
        <taxon>Neoptera</taxon>
        <taxon>Endopterygota</taxon>
        <taxon>Diptera</taxon>
        <taxon>Nematocera</taxon>
        <taxon>Chironomoidea</taxon>
        <taxon>Chironomidae</taxon>
        <taxon>Chironominae</taxon>
        <taxon>Polypedilum</taxon>
        <taxon>Polypedilum</taxon>
    </lineage>
</organism>
<evidence type="ECO:0000256" key="3">
    <source>
        <dbReference type="ARBA" id="ARBA00022692"/>
    </source>
</evidence>
<comment type="caution">
    <text evidence="12">The sequence shown here is derived from an EMBL/GenBank/DDBJ whole genome shotgun (WGS) entry which is preliminary data.</text>
</comment>
<keyword evidence="7" id="KW-0496">Mitochondrion</keyword>
<gene>
    <name evidence="12" type="ORF">PVAND_004652</name>
</gene>
<evidence type="ECO:0000256" key="9">
    <source>
        <dbReference type="PROSITE-ProRule" id="PRU00282"/>
    </source>
</evidence>